<accession>A0A8J3A500</accession>
<evidence type="ECO:0000313" key="3">
    <source>
        <dbReference type="Proteomes" id="UP000621856"/>
    </source>
</evidence>
<comment type="caution">
    <text evidence="2">The sequence shown here is derived from an EMBL/GenBank/DDBJ whole genome shotgun (WGS) entry which is preliminary data.</text>
</comment>
<name>A0A8J3A500_9PROT</name>
<dbReference type="Proteomes" id="UP000621856">
    <property type="component" value="Unassembled WGS sequence"/>
</dbReference>
<sequence length="63" mass="7163">MLGEEFLAYIALKFGYCGQPRPFKAFLALKGMAANRFTDQDLSRTRQRRAGEAGLRSLTNHDR</sequence>
<feature type="region of interest" description="Disordered" evidence="1">
    <location>
        <begin position="40"/>
        <end position="63"/>
    </location>
</feature>
<reference evidence="2" key="2">
    <citation type="submission" date="2020-09" db="EMBL/GenBank/DDBJ databases">
        <authorList>
            <person name="Sun Q."/>
            <person name="Zhou Y."/>
        </authorList>
    </citation>
    <scope>NUCLEOTIDE SEQUENCE</scope>
    <source>
        <strain evidence="2">CGMCC 1.14984</strain>
    </source>
</reference>
<protein>
    <submittedName>
        <fullName evidence="2">Uncharacterized protein</fullName>
    </submittedName>
</protein>
<organism evidence="2 3">
    <name type="scientific">Aquisalinus luteolus</name>
    <dbReference type="NCBI Taxonomy" id="1566827"/>
    <lineage>
        <taxon>Bacteria</taxon>
        <taxon>Pseudomonadati</taxon>
        <taxon>Pseudomonadota</taxon>
        <taxon>Alphaproteobacteria</taxon>
        <taxon>Parvularculales</taxon>
        <taxon>Parvularculaceae</taxon>
        <taxon>Aquisalinus</taxon>
    </lineage>
</organism>
<gene>
    <name evidence="2" type="ORF">GCM10011355_04490</name>
</gene>
<dbReference type="AlphaFoldDB" id="A0A8J3A500"/>
<evidence type="ECO:0000256" key="1">
    <source>
        <dbReference type="SAM" id="MobiDB-lite"/>
    </source>
</evidence>
<dbReference type="EMBL" id="BMGZ01000001">
    <property type="protein sequence ID" value="GGH93204.1"/>
    <property type="molecule type" value="Genomic_DNA"/>
</dbReference>
<evidence type="ECO:0000313" key="2">
    <source>
        <dbReference type="EMBL" id="GGH93204.1"/>
    </source>
</evidence>
<proteinExistence type="predicted"/>
<reference evidence="2" key="1">
    <citation type="journal article" date="2014" name="Int. J. Syst. Evol. Microbiol.">
        <title>Complete genome sequence of Corynebacterium casei LMG S-19264T (=DSM 44701T), isolated from a smear-ripened cheese.</title>
        <authorList>
            <consortium name="US DOE Joint Genome Institute (JGI-PGF)"/>
            <person name="Walter F."/>
            <person name="Albersmeier A."/>
            <person name="Kalinowski J."/>
            <person name="Ruckert C."/>
        </authorList>
    </citation>
    <scope>NUCLEOTIDE SEQUENCE</scope>
    <source>
        <strain evidence="2">CGMCC 1.14984</strain>
    </source>
</reference>